<accession>A0ABD0M457</accession>
<evidence type="ECO:0000313" key="1">
    <source>
        <dbReference type="EMBL" id="KAK7506043.1"/>
    </source>
</evidence>
<reference evidence="1 2" key="1">
    <citation type="journal article" date="2023" name="Sci. Data">
        <title>Genome assembly of the Korean intertidal mud-creeper Batillaria attramentaria.</title>
        <authorList>
            <person name="Patra A.K."/>
            <person name="Ho P.T."/>
            <person name="Jun S."/>
            <person name="Lee S.J."/>
            <person name="Kim Y."/>
            <person name="Won Y.J."/>
        </authorList>
    </citation>
    <scope>NUCLEOTIDE SEQUENCE [LARGE SCALE GENOMIC DNA]</scope>
    <source>
        <strain evidence="1">Wonlab-2016</strain>
    </source>
</reference>
<sequence length="104" mass="11702">MVRTSFSQDLEGVEATLPKPSVRITVTTAVTEPSLRVVRDLFRRHARGEGRELFHSYHPACRVSDRVQKRVGVGGHRTYLYGVAEKMRKNGPINFAVVQNEHSG</sequence>
<evidence type="ECO:0000313" key="2">
    <source>
        <dbReference type="Proteomes" id="UP001519460"/>
    </source>
</evidence>
<dbReference type="Proteomes" id="UP001519460">
    <property type="component" value="Unassembled WGS sequence"/>
</dbReference>
<organism evidence="1 2">
    <name type="scientific">Batillaria attramentaria</name>
    <dbReference type="NCBI Taxonomy" id="370345"/>
    <lineage>
        <taxon>Eukaryota</taxon>
        <taxon>Metazoa</taxon>
        <taxon>Spiralia</taxon>
        <taxon>Lophotrochozoa</taxon>
        <taxon>Mollusca</taxon>
        <taxon>Gastropoda</taxon>
        <taxon>Caenogastropoda</taxon>
        <taxon>Sorbeoconcha</taxon>
        <taxon>Cerithioidea</taxon>
        <taxon>Batillariidae</taxon>
        <taxon>Batillaria</taxon>
    </lineage>
</organism>
<name>A0ABD0M457_9CAEN</name>
<proteinExistence type="predicted"/>
<keyword evidence="2" id="KW-1185">Reference proteome</keyword>
<gene>
    <name evidence="1" type="ORF">BaRGS_00002765</name>
</gene>
<dbReference type="AlphaFoldDB" id="A0ABD0M457"/>
<protein>
    <submittedName>
        <fullName evidence="1">Uncharacterized protein</fullName>
    </submittedName>
</protein>
<comment type="caution">
    <text evidence="1">The sequence shown here is derived from an EMBL/GenBank/DDBJ whole genome shotgun (WGS) entry which is preliminary data.</text>
</comment>
<dbReference type="EMBL" id="JACVVK020000008">
    <property type="protein sequence ID" value="KAK7506043.1"/>
    <property type="molecule type" value="Genomic_DNA"/>
</dbReference>